<organism evidence="10 11">
    <name type="scientific">Scrofimicrobium canadense</name>
    <dbReference type="NCBI Taxonomy" id="2652290"/>
    <lineage>
        <taxon>Bacteria</taxon>
        <taxon>Bacillati</taxon>
        <taxon>Actinomycetota</taxon>
        <taxon>Actinomycetes</taxon>
        <taxon>Actinomycetales</taxon>
        <taxon>Actinomycetaceae</taxon>
        <taxon>Scrofimicrobium</taxon>
    </lineage>
</organism>
<dbReference type="GO" id="GO:0005829">
    <property type="term" value="C:cytosol"/>
    <property type="evidence" value="ECO:0007669"/>
    <property type="project" value="TreeGrafter"/>
</dbReference>
<gene>
    <name evidence="10" type="primary">manA</name>
    <name evidence="10" type="ORF">FYJ24_09245</name>
</gene>
<dbReference type="SUPFAM" id="SSF51182">
    <property type="entry name" value="RmlC-like cupins"/>
    <property type="match status" value="1"/>
</dbReference>
<comment type="caution">
    <text evidence="10">The sequence shown here is derived from an EMBL/GenBank/DDBJ whole genome shotgun (WGS) entry which is preliminary data.</text>
</comment>
<evidence type="ECO:0000259" key="9">
    <source>
        <dbReference type="Pfam" id="PF20511"/>
    </source>
</evidence>
<reference evidence="10 11" key="1">
    <citation type="submission" date="2019-08" db="EMBL/GenBank/DDBJ databases">
        <title>In-depth cultivation of the pig gut microbiome towards novel bacterial diversity and tailored functional studies.</title>
        <authorList>
            <person name="Wylensek D."/>
            <person name="Hitch T.C.A."/>
            <person name="Clavel T."/>
        </authorList>
    </citation>
    <scope>NUCLEOTIDE SEQUENCE [LARGE SCALE GENOMIC DNA]</scope>
    <source>
        <strain evidence="10 11">WB03_NA08</strain>
    </source>
</reference>
<dbReference type="InterPro" id="IPR011051">
    <property type="entry name" value="RmlC_Cupin_sf"/>
</dbReference>
<dbReference type="AlphaFoldDB" id="A0A6N7VT34"/>
<dbReference type="Pfam" id="PF20511">
    <property type="entry name" value="PMI_typeI_cat"/>
    <property type="match status" value="1"/>
</dbReference>
<dbReference type="NCBIfam" id="TIGR00218">
    <property type="entry name" value="manA"/>
    <property type="match status" value="1"/>
</dbReference>
<dbReference type="InterPro" id="IPR016305">
    <property type="entry name" value="Mannose-6-P_Isomerase"/>
</dbReference>
<dbReference type="EC" id="5.3.1.8" evidence="3"/>
<sequence>MHRLAGRPQHYDWGSVTAIPDFLGEQQCERPVAELWFGAHPQAPSLADGDRLDEVIAKDPRRALGPSTCYAFGCQLPYLLKLIAPDAPLSLQLHPSRSQAQTGFLREETLGIPRNAPERTYRDPNHKPELLYALTHFRAFAGFSVRRKSRELLESLDAPLAQKINRRLLLSAGRGMRPVVTWLLDPDSGPTTAQVVRFGQACGERLRAGASPDPLLDEMVSDLHQQFPGDPAVAVAFLMNPVHLSPGEALYLPAGTLHSYQSGFAVEVMASSDNVIRAGLTSKHIDRGQLLDLGEFDAHPAVRLAPERPSEGILRFNPPVEDFELSVATVKDDSVALPSLGPRIVLCLDGNIRVECLQSTDSLKPGECVFISDGEGPARLSGNGHAIACSVP</sequence>
<dbReference type="EMBL" id="VULO01000011">
    <property type="protein sequence ID" value="MSS84944.1"/>
    <property type="molecule type" value="Genomic_DNA"/>
</dbReference>
<dbReference type="PANTHER" id="PTHR10309:SF0">
    <property type="entry name" value="MANNOSE-6-PHOSPHATE ISOMERASE"/>
    <property type="match status" value="1"/>
</dbReference>
<protein>
    <recommendedName>
        <fullName evidence="3">mannose-6-phosphate isomerase</fullName>
        <ecNumber evidence="3">5.3.1.8</ecNumber>
    </recommendedName>
</protein>
<feature type="binding site" evidence="8">
    <location>
        <position position="92"/>
    </location>
    <ligand>
        <name>Zn(2+)</name>
        <dbReference type="ChEBI" id="CHEBI:29105"/>
    </ligand>
</feature>
<dbReference type="GO" id="GO:0009298">
    <property type="term" value="P:GDP-mannose biosynthetic process"/>
    <property type="evidence" value="ECO:0007669"/>
    <property type="project" value="InterPro"/>
</dbReference>
<dbReference type="RefSeq" id="WP_154545756.1">
    <property type="nucleotide sequence ID" value="NZ_VULO01000011.1"/>
</dbReference>
<keyword evidence="5 8" id="KW-0862">Zinc</keyword>
<dbReference type="Gene3D" id="2.60.120.10">
    <property type="entry name" value="Jelly Rolls"/>
    <property type="match status" value="2"/>
</dbReference>
<keyword evidence="11" id="KW-1185">Reference proteome</keyword>
<feature type="binding site" evidence="8">
    <location>
        <position position="258"/>
    </location>
    <ligand>
        <name>Zn(2+)</name>
        <dbReference type="ChEBI" id="CHEBI:29105"/>
    </ligand>
</feature>
<evidence type="ECO:0000313" key="11">
    <source>
        <dbReference type="Proteomes" id="UP000470875"/>
    </source>
</evidence>
<evidence type="ECO:0000313" key="10">
    <source>
        <dbReference type="EMBL" id="MSS84944.1"/>
    </source>
</evidence>
<feature type="binding site" evidence="8">
    <location>
        <position position="94"/>
    </location>
    <ligand>
        <name>Zn(2+)</name>
        <dbReference type="ChEBI" id="CHEBI:29105"/>
    </ligand>
</feature>
<keyword evidence="4 8" id="KW-0479">Metal-binding</keyword>
<dbReference type="PANTHER" id="PTHR10309">
    <property type="entry name" value="MANNOSE-6-PHOSPHATE ISOMERASE"/>
    <property type="match status" value="1"/>
</dbReference>
<comment type="catalytic activity">
    <reaction evidence="1">
        <text>D-mannose 6-phosphate = D-fructose 6-phosphate</text>
        <dbReference type="Rhea" id="RHEA:12356"/>
        <dbReference type="ChEBI" id="CHEBI:58735"/>
        <dbReference type="ChEBI" id="CHEBI:61527"/>
        <dbReference type="EC" id="5.3.1.8"/>
    </reaction>
</comment>
<dbReference type="Gene3D" id="1.10.441.10">
    <property type="entry name" value="Phosphomannose Isomerase, domain 2"/>
    <property type="match status" value="1"/>
</dbReference>
<feature type="binding site" evidence="8">
    <location>
        <position position="129"/>
    </location>
    <ligand>
        <name>Zn(2+)</name>
        <dbReference type="ChEBI" id="CHEBI:29105"/>
    </ligand>
</feature>
<proteinExistence type="inferred from homology"/>
<name>A0A6N7VT34_9ACTO</name>
<evidence type="ECO:0000256" key="8">
    <source>
        <dbReference type="PIRSR" id="PIRSR001480-2"/>
    </source>
</evidence>
<evidence type="ECO:0000256" key="5">
    <source>
        <dbReference type="ARBA" id="ARBA00022833"/>
    </source>
</evidence>
<dbReference type="PRINTS" id="PR00714">
    <property type="entry name" value="MAN6PISMRASE"/>
</dbReference>
<dbReference type="PIRSF" id="PIRSF001480">
    <property type="entry name" value="Mannose-6-phosphate_isomerase"/>
    <property type="match status" value="1"/>
</dbReference>
<evidence type="ECO:0000256" key="2">
    <source>
        <dbReference type="ARBA" id="ARBA00010772"/>
    </source>
</evidence>
<keyword evidence="6 10" id="KW-0413">Isomerase</keyword>
<accession>A0A6N7VT34</accession>
<evidence type="ECO:0000256" key="4">
    <source>
        <dbReference type="ARBA" id="ARBA00022723"/>
    </source>
</evidence>
<evidence type="ECO:0000256" key="3">
    <source>
        <dbReference type="ARBA" id="ARBA00011956"/>
    </source>
</evidence>
<dbReference type="InterPro" id="IPR001250">
    <property type="entry name" value="Man6P_Isoase-1"/>
</dbReference>
<evidence type="ECO:0000256" key="6">
    <source>
        <dbReference type="ARBA" id="ARBA00023235"/>
    </source>
</evidence>
<dbReference type="InterPro" id="IPR014710">
    <property type="entry name" value="RmlC-like_jellyroll"/>
</dbReference>
<evidence type="ECO:0000256" key="1">
    <source>
        <dbReference type="ARBA" id="ARBA00000757"/>
    </source>
</evidence>
<dbReference type="GO" id="GO:0005975">
    <property type="term" value="P:carbohydrate metabolic process"/>
    <property type="evidence" value="ECO:0007669"/>
    <property type="project" value="InterPro"/>
</dbReference>
<evidence type="ECO:0000256" key="7">
    <source>
        <dbReference type="PIRSR" id="PIRSR001480-1"/>
    </source>
</evidence>
<dbReference type="Proteomes" id="UP000470875">
    <property type="component" value="Unassembled WGS sequence"/>
</dbReference>
<dbReference type="GO" id="GO:0004476">
    <property type="term" value="F:mannose-6-phosphate isomerase activity"/>
    <property type="evidence" value="ECO:0007669"/>
    <property type="project" value="UniProtKB-EC"/>
</dbReference>
<dbReference type="GO" id="GO:0008270">
    <property type="term" value="F:zinc ion binding"/>
    <property type="evidence" value="ECO:0007669"/>
    <property type="project" value="InterPro"/>
</dbReference>
<dbReference type="PROSITE" id="PS00965">
    <property type="entry name" value="PMI_I_1"/>
    <property type="match status" value="1"/>
</dbReference>
<dbReference type="CDD" id="cd07011">
    <property type="entry name" value="cupin_PMI_type_I_N"/>
    <property type="match status" value="1"/>
</dbReference>
<comment type="similarity">
    <text evidence="2">Belongs to the mannose-6-phosphate isomerase type 1 family.</text>
</comment>
<dbReference type="InterPro" id="IPR018050">
    <property type="entry name" value="Pmannose_isomerase-type1_CS"/>
</dbReference>
<feature type="active site" evidence="7">
    <location>
        <position position="277"/>
    </location>
</feature>
<feature type="domain" description="Phosphomannose isomerase type I catalytic" evidence="9">
    <location>
        <begin position="2"/>
        <end position="143"/>
    </location>
</feature>
<comment type="cofactor">
    <cofactor evidence="8">
        <name>Zn(2+)</name>
        <dbReference type="ChEBI" id="CHEBI:29105"/>
    </cofactor>
    <text evidence="8">Binds 1 zinc ion per subunit.</text>
</comment>
<dbReference type="InterPro" id="IPR046457">
    <property type="entry name" value="PMI_typeI_cat"/>
</dbReference>